<comment type="function">
    <text evidence="7">Single strand-specific metallo-endoribonuclease involved in late-stage 70S ribosome quality control and in maturation of the 3' terminus of the 16S rRNA.</text>
</comment>
<evidence type="ECO:0000256" key="7">
    <source>
        <dbReference type="HAMAP-Rule" id="MF_00009"/>
    </source>
</evidence>
<keyword evidence="7" id="KW-0690">Ribosome biogenesis</keyword>
<dbReference type="Gene3D" id="3.40.390.30">
    <property type="entry name" value="Metalloproteases ('zincins'), catalytic domain"/>
    <property type="match status" value="1"/>
</dbReference>
<gene>
    <name evidence="7 8" type="primary">ybeY</name>
    <name evidence="8" type="ORF">COU48_00600</name>
</gene>
<accession>A0A2J0JIF0</accession>
<keyword evidence="7" id="KW-0698">rRNA processing</keyword>
<dbReference type="PANTHER" id="PTHR46986:SF1">
    <property type="entry name" value="ENDORIBONUCLEASE YBEY, CHLOROPLASTIC"/>
    <property type="match status" value="1"/>
</dbReference>
<evidence type="ECO:0000313" key="9">
    <source>
        <dbReference type="Proteomes" id="UP000228613"/>
    </source>
</evidence>
<evidence type="ECO:0000256" key="4">
    <source>
        <dbReference type="ARBA" id="ARBA00022759"/>
    </source>
</evidence>
<dbReference type="EC" id="3.1.-.-" evidence="7"/>
<dbReference type="NCBIfam" id="TIGR00043">
    <property type="entry name" value="rRNA maturation RNase YbeY"/>
    <property type="match status" value="1"/>
</dbReference>
<keyword evidence="3 7" id="KW-0479">Metal-binding</keyword>
<dbReference type="GO" id="GO:0008270">
    <property type="term" value="F:zinc ion binding"/>
    <property type="evidence" value="ECO:0007669"/>
    <property type="project" value="UniProtKB-UniRule"/>
</dbReference>
<keyword evidence="6 7" id="KW-0862">Zinc</keyword>
<evidence type="ECO:0000256" key="3">
    <source>
        <dbReference type="ARBA" id="ARBA00022723"/>
    </source>
</evidence>
<evidence type="ECO:0000256" key="2">
    <source>
        <dbReference type="ARBA" id="ARBA00022722"/>
    </source>
</evidence>
<protein>
    <recommendedName>
        <fullName evidence="7">Endoribonuclease YbeY</fullName>
        <ecNumber evidence="7">3.1.-.-</ecNumber>
    </recommendedName>
</protein>
<comment type="subcellular location">
    <subcellularLocation>
        <location evidence="7">Cytoplasm</location>
    </subcellularLocation>
</comment>
<comment type="cofactor">
    <cofactor evidence="7">
        <name>Zn(2+)</name>
        <dbReference type="ChEBI" id="CHEBI:29105"/>
    </cofactor>
    <text evidence="7">Binds 1 zinc ion.</text>
</comment>
<keyword evidence="5 7" id="KW-0378">Hydrolase</keyword>
<name>A0A2J0JIF0_9BACT</name>
<feature type="binding site" evidence="7">
    <location>
        <position position="104"/>
    </location>
    <ligand>
        <name>Zn(2+)</name>
        <dbReference type="ChEBI" id="CHEBI:29105"/>
        <note>catalytic</note>
    </ligand>
</feature>
<dbReference type="GO" id="GO:0004222">
    <property type="term" value="F:metalloendopeptidase activity"/>
    <property type="evidence" value="ECO:0007669"/>
    <property type="project" value="InterPro"/>
</dbReference>
<dbReference type="GO" id="GO:0004521">
    <property type="term" value="F:RNA endonuclease activity"/>
    <property type="evidence" value="ECO:0007669"/>
    <property type="project" value="UniProtKB-UniRule"/>
</dbReference>
<evidence type="ECO:0000313" key="8">
    <source>
        <dbReference type="EMBL" id="PIR69066.1"/>
    </source>
</evidence>
<organism evidence="8 9">
    <name type="scientific">Candidatus Nomurabacteria bacterium CG10_big_fil_rev_8_21_14_0_10_03_31_7</name>
    <dbReference type="NCBI Taxonomy" id="1974730"/>
    <lineage>
        <taxon>Bacteria</taxon>
        <taxon>Candidatus Nomuraibacteriota</taxon>
    </lineage>
</organism>
<evidence type="ECO:0000256" key="1">
    <source>
        <dbReference type="ARBA" id="ARBA00010875"/>
    </source>
</evidence>
<dbReference type="Proteomes" id="UP000228613">
    <property type="component" value="Unassembled WGS sequence"/>
</dbReference>
<proteinExistence type="inferred from homology"/>
<dbReference type="EMBL" id="PFCP01000017">
    <property type="protein sequence ID" value="PIR69066.1"/>
    <property type="molecule type" value="Genomic_DNA"/>
</dbReference>
<comment type="caution">
    <text evidence="8">The sequence shown here is derived from an EMBL/GenBank/DDBJ whole genome shotgun (WGS) entry which is preliminary data.</text>
</comment>
<evidence type="ECO:0000256" key="6">
    <source>
        <dbReference type="ARBA" id="ARBA00022833"/>
    </source>
</evidence>
<dbReference type="GO" id="GO:0006364">
    <property type="term" value="P:rRNA processing"/>
    <property type="evidence" value="ECO:0007669"/>
    <property type="project" value="UniProtKB-UniRule"/>
</dbReference>
<comment type="similarity">
    <text evidence="1 7">Belongs to the endoribonuclease YbeY family.</text>
</comment>
<keyword evidence="2 7" id="KW-0540">Nuclease</keyword>
<keyword evidence="7" id="KW-0963">Cytoplasm</keyword>
<dbReference type="SUPFAM" id="SSF55486">
    <property type="entry name" value="Metalloproteases ('zincins'), catalytic domain"/>
    <property type="match status" value="1"/>
</dbReference>
<sequence length="128" mass="15008">MEDEFSVINKTKIKLPDLPIFDIKNDILGKKYSFSLAYITEEKMKKINKTYREKNNPTNILSFPLSKTSGEILICPNVVKSETKKFNRNFRELLGFLVIHGMLHLKGFKHGTKMEKLENFYCNKFNLK</sequence>
<dbReference type="AlphaFoldDB" id="A0A2J0JIF0"/>
<feature type="binding site" evidence="7">
    <location>
        <position position="100"/>
    </location>
    <ligand>
        <name>Zn(2+)</name>
        <dbReference type="ChEBI" id="CHEBI:29105"/>
        <note>catalytic</note>
    </ligand>
</feature>
<dbReference type="GO" id="GO:0005737">
    <property type="term" value="C:cytoplasm"/>
    <property type="evidence" value="ECO:0007669"/>
    <property type="project" value="UniProtKB-SubCell"/>
</dbReference>
<dbReference type="InterPro" id="IPR002036">
    <property type="entry name" value="YbeY"/>
</dbReference>
<evidence type="ECO:0000256" key="5">
    <source>
        <dbReference type="ARBA" id="ARBA00022801"/>
    </source>
</evidence>
<reference evidence="9" key="1">
    <citation type="submission" date="2017-09" db="EMBL/GenBank/DDBJ databases">
        <title>Depth-based differentiation of microbial function through sediment-hosted aquifers and enrichment of novel symbionts in the deep terrestrial subsurface.</title>
        <authorList>
            <person name="Probst A.J."/>
            <person name="Ladd B."/>
            <person name="Jarett J.K."/>
            <person name="Geller-Mcgrath D.E."/>
            <person name="Sieber C.M.K."/>
            <person name="Emerson J.B."/>
            <person name="Anantharaman K."/>
            <person name="Thomas B.C."/>
            <person name="Malmstrom R."/>
            <person name="Stieglmeier M."/>
            <person name="Klingl A."/>
            <person name="Woyke T."/>
            <person name="Ryan C.M."/>
            <person name="Banfield J.F."/>
        </authorList>
    </citation>
    <scope>NUCLEOTIDE SEQUENCE [LARGE SCALE GENOMIC DNA]</scope>
</reference>
<dbReference type="InterPro" id="IPR023091">
    <property type="entry name" value="MetalPrtase_cat_dom_sf_prd"/>
</dbReference>
<keyword evidence="4 7" id="KW-0255">Endonuclease</keyword>
<dbReference type="Pfam" id="PF02130">
    <property type="entry name" value="YbeY"/>
    <property type="match status" value="1"/>
</dbReference>
<dbReference type="HAMAP" id="MF_00009">
    <property type="entry name" value="Endoribonucl_YbeY"/>
    <property type="match status" value="1"/>
</dbReference>
<feature type="binding site" evidence="7">
    <location>
        <position position="110"/>
    </location>
    <ligand>
        <name>Zn(2+)</name>
        <dbReference type="ChEBI" id="CHEBI:29105"/>
        <note>catalytic</note>
    </ligand>
</feature>
<dbReference type="PANTHER" id="PTHR46986">
    <property type="entry name" value="ENDORIBONUCLEASE YBEY, CHLOROPLASTIC"/>
    <property type="match status" value="1"/>
</dbReference>